<reference evidence="1" key="1">
    <citation type="submission" date="2023-04" db="EMBL/GenBank/DDBJ databases">
        <title>Draft Genome sequencing of Naganishia species isolated from polar environments using Oxford Nanopore Technology.</title>
        <authorList>
            <person name="Leo P."/>
            <person name="Venkateswaran K."/>
        </authorList>
    </citation>
    <scope>NUCLEOTIDE SEQUENCE</scope>
    <source>
        <strain evidence="1">MNA-CCFEE 5262</strain>
    </source>
</reference>
<evidence type="ECO:0000313" key="1">
    <source>
        <dbReference type="EMBL" id="KAJ9096657.1"/>
    </source>
</evidence>
<sequence>MAELPMVITALSDVQIAILQITKILTAEEQVHGLIIDPRSEFAVEAVGDFAYETAIPPDQLASGPRPGDKKANKEARKKAKAERKAMKPGNVVEGSTSAEEKDENELKPFTLTDINLHIERGSFLCVLGRIGSGKTALLEGLLGEMRQTRGLPVKFNGSISLVTQTPWIQSASLKDNILFGQPMDSARLQKTIHACALTRDLEQLSDGINTEIGDRLQERGINLSGGQRSRVALARAAYSEAEVVILDDPLSAVDSHGKFLHSASGISQLMWLESLVSAHLTKHCLLGSMKDKTRILVTHHLEVAQHADLILVMDQGRIIQQGTYDALKKTAGTFQTLIEEYGNAKKEDADSLEVFDDTFDGKQAISQKHRHSEPTAETSNTTDTDEKAVTKIHVDEELLTGAISGKTFMAYLKAMSKGGPLVMALSGAVMTECVAIALTLILSFWATSSISGFGQSQYMGLYAGLGVAVAVFSFVGTYSTYLCGIGASFLMAQQALNAVLRSPVSFHDRTPSGRIISRLTKDIETMDDRLSNHIYWLLGGILSIMGTIGLVFYTFPYLGLVFIPMFAVYYLIGVVYARAARQVRRINSTMRSYVYSAFGEQLSGVVSIRAYQQQQAFSDKFSAALDNEGRFYYIIIFSNIWLSLRLDLLGSILILGIGIFGVCFRNDVSPAKLSVVLTYSLQTTQVLFYGQLPVEALPKKDNDPDETWPSKGEITFDAVQLKYRPELPPVLKGLSFHVSPGEKALFRLVELSEGKITIDDVDLADIGLDTLRQRLSAIPQEPLLFSGTMRENLDPQGNKTDAELHDALQRCGLVQPEGQNQDSFRKFKLDAQIADEGSNFSGGERQLVALCRALVKNSRVLMLDEATSSVDPETDATIQKTIRSEFGHVTLLCIAHRLATVAFYDRVLVLDQGTIAEFDTPLNLYGKENSVFRGMCEAAHLDKEAILKIRNEGTTGVGGYQT</sequence>
<accession>A0ACC2VCI2</accession>
<protein>
    <submittedName>
        <fullName evidence="1">Uncharacterized protein</fullName>
    </submittedName>
</protein>
<keyword evidence="2" id="KW-1185">Reference proteome</keyword>
<evidence type="ECO:0000313" key="2">
    <source>
        <dbReference type="Proteomes" id="UP001230649"/>
    </source>
</evidence>
<comment type="caution">
    <text evidence="1">The sequence shown here is derived from an EMBL/GenBank/DDBJ whole genome shotgun (WGS) entry which is preliminary data.</text>
</comment>
<proteinExistence type="predicted"/>
<organism evidence="1 2">
    <name type="scientific">Naganishia adeliensis</name>
    <dbReference type="NCBI Taxonomy" id="92952"/>
    <lineage>
        <taxon>Eukaryota</taxon>
        <taxon>Fungi</taxon>
        <taxon>Dikarya</taxon>
        <taxon>Basidiomycota</taxon>
        <taxon>Agaricomycotina</taxon>
        <taxon>Tremellomycetes</taxon>
        <taxon>Filobasidiales</taxon>
        <taxon>Filobasidiaceae</taxon>
        <taxon>Naganishia</taxon>
    </lineage>
</organism>
<dbReference type="Proteomes" id="UP001230649">
    <property type="component" value="Unassembled WGS sequence"/>
</dbReference>
<name>A0ACC2VCI2_9TREE</name>
<gene>
    <name evidence="1" type="ORF">QFC20_006373</name>
</gene>
<dbReference type="EMBL" id="JASBWS010000110">
    <property type="protein sequence ID" value="KAJ9096657.1"/>
    <property type="molecule type" value="Genomic_DNA"/>
</dbReference>